<feature type="transmembrane region" description="Helical" evidence="1">
    <location>
        <begin position="71"/>
        <end position="89"/>
    </location>
</feature>
<feature type="transmembrane region" description="Helical" evidence="1">
    <location>
        <begin position="158"/>
        <end position="179"/>
    </location>
</feature>
<proteinExistence type="predicted"/>
<evidence type="ECO:0000313" key="3">
    <source>
        <dbReference type="Proteomes" id="UP001163096"/>
    </source>
</evidence>
<name>A0A9X9S3V5_METOG</name>
<keyword evidence="1" id="KW-0812">Transmembrane</keyword>
<keyword evidence="3" id="KW-1185">Reference proteome</keyword>
<gene>
    <name evidence="2" type="ORF">OU421_11335</name>
</gene>
<dbReference type="KEGG" id="mou:OU421_11335"/>
<sequence length="186" mass="19821">MLSDFYLAAGFVVFFILLILLPAVCIGVFSLLIYCALAKLQPPKNRFAPVVPVVGGLFFCVLAPFAGHFSLLTGAVIMAMGVLTSFMAARRLFIDRFLSKILLAGSIVAVSGRLIYGFGTAFGSGDVGSPIFQLLTPLSSSDEGFLIMNSLAGYLEMVLISAGIFGVIFVAMTIVRIIADRYCRGA</sequence>
<evidence type="ECO:0000313" key="2">
    <source>
        <dbReference type="EMBL" id="WAI00997.1"/>
    </source>
</evidence>
<accession>A0A9X9S3V5</accession>
<dbReference type="AlphaFoldDB" id="A0A9X9S3V5"/>
<organism evidence="2 3">
    <name type="scientific">Methanogenium organophilum</name>
    <dbReference type="NCBI Taxonomy" id="2199"/>
    <lineage>
        <taxon>Archaea</taxon>
        <taxon>Methanobacteriati</taxon>
        <taxon>Methanobacteriota</taxon>
        <taxon>Stenosarchaea group</taxon>
        <taxon>Methanomicrobia</taxon>
        <taxon>Methanomicrobiales</taxon>
        <taxon>Methanomicrobiaceae</taxon>
        <taxon>Methanogenium</taxon>
    </lineage>
</organism>
<reference evidence="2" key="1">
    <citation type="submission" date="2022-11" db="EMBL/GenBank/DDBJ databases">
        <title>Complete genome sequence of Methanogenium organophilum DSM 3596.</title>
        <authorList>
            <person name="Chen S.-C."/>
            <person name="Lai S.-J."/>
            <person name="You Y.-T."/>
        </authorList>
    </citation>
    <scope>NUCLEOTIDE SEQUENCE</scope>
    <source>
        <strain evidence="2">DSM 3596</strain>
    </source>
</reference>
<evidence type="ECO:0000256" key="1">
    <source>
        <dbReference type="SAM" id="Phobius"/>
    </source>
</evidence>
<feature type="transmembrane region" description="Helical" evidence="1">
    <location>
        <begin position="47"/>
        <end position="65"/>
    </location>
</feature>
<keyword evidence="1" id="KW-0472">Membrane</keyword>
<feature type="transmembrane region" description="Helical" evidence="1">
    <location>
        <begin position="101"/>
        <end position="122"/>
    </location>
</feature>
<dbReference type="Proteomes" id="UP001163096">
    <property type="component" value="Chromosome"/>
</dbReference>
<dbReference type="EMBL" id="CP113361">
    <property type="protein sequence ID" value="WAI00997.1"/>
    <property type="molecule type" value="Genomic_DNA"/>
</dbReference>
<dbReference type="RefSeq" id="WP_268186205.1">
    <property type="nucleotide sequence ID" value="NZ_CP113361.1"/>
</dbReference>
<feature type="transmembrane region" description="Helical" evidence="1">
    <location>
        <begin position="6"/>
        <end position="35"/>
    </location>
</feature>
<dbReference type="GeneID" id="76835703"/>
<keyword evidence="1" id="KW-1133">Transmembrane helix</keyword>
<protein>
    <submittedName>
        <fullName evidence="2">Uncharacterized protein</fullName>
    </submittedName>
</protein>